<evidence type="ECO:0008006" key="3">
    <source>
        <dbReference type="Google" id="ProtNLM"/>
    </source>
</evidence>
<dbReference type="EMBL" id="AMZH03007732">
    <property type="protein sequence ID" value="RRT60563.1"/>
    <property type="molecule type" value="Genomic_DNA"/>
</dbReference>
<name>A0A426Z9F1_ENSVE</name>
<reference evidence="1 2" key="1">
    <citation type="journal article" date="2014" name="Agronomy (Basel)">
        <title>A Draft Genome Sequence for Ensete ventricosum, the Drought-Tolerant Tree Against Hunger.</title>
        <authorList>
            <person name="Harrison J."/>
            <person name="Moore K.A."/>
            <person name="Paszkiewicz K."/>
            <person name="Jones T."/>
            <person name="Grant M."/>
            <person name="Ambacheew D."/>
            <person name="Muzemil S."/>
            <person name="Studholme D.J."/>
        </authorList>
    </citation>
    <scope>NUCLEOTIDE SEQUENCE [LARGE SCALE GENOMIC DNA]</scope>
</reference>
<comment type="caution">
    <text evidence="1">The sequence shown here is derived from an EMBL/GenBank/DDBJ whole genome shotgun (WGS) entry which is preliminary data.</text>
</comment>
<organism evidence="1 2">
    <name type="scientific">Ensete ventricosum</name>
    <name type="common">Abyssinian banana</name>
    <name type="synonym">Musa ensete</name>
    <dbReference type="NCBI Taxonomy" id="4639"/>
    <lineage>
        <taxon>Eukaryota</taxon>
        <taxon>Viridiplantae</taxon>
        <taxon>Streptophyta</taxon>
        <taxon>Embryophyta</taxon>
        <taxon>Tracheophyta</taxon>
        <taxon>Spermatophyta</taxon>
        <taxon>Magnoliopsida</taxon>
        <taxon>Liliopsida</taxon>
        <taxon>Zingiberales</taxon>
        <taxon>Musaceae</taxon>
        <taxon>Ensete</taxon>
    </lineage>
</organism>
<proteinExistence type="predicted"/>
<dbReference type="Proteomes" id="UP000287651">
    <property type="component" value="Unassembled WGS sequence"/>
</dbReference>
<sequence>MGDLVLRKAEVSDSTRSRGKLAPNWEGSYRVIKVVRDETYTLATMEGRVLPRTLTHIKPTKILRIMWRDASRVVLMKMRLQKMSGIK</sequence>
<evidence type="ECO:0000313" key="1">
    <source>
        <dbReference type="EMBL" id="RRT60563.1"/>
    </source>
</evidence>
<accession>A0A426Z9F1</accession>
<gene>
    <name evidence="1" type="ORF">B296_00010518</name>
</gene>
<dbReference type="AlphaFoldDB" id="A0A426Z9F1"/>
<evidence type="ECO:0000313" key="2">
    <source>
        <dbReference type="Proteomes" id="UP000287651"/>
    </source>
</evidence>
<protein>
    <recommendedName>
        <fullName evidence="3">Reverse transcriptase domain-containing protein</fullName>
    </recommendedName>
</protein>